<feature type="compositionally biased region" description="Low complexity" evidence="1">
    <location>
        <begin position="270"/>
        <end position="291"/>
    </location>
</feature>
<feature type="chain" id="PRO_5026908937" evidence="2">
    <location>
        <begin position="24"/>
        <end position="383"/>
    </location>
</feature>
<keyword evidence="2" id="KW-0732">Signal</keyword>
<dbReference type="EMBL" id="WFKK01000001">
    <property type="protein sequence ID" value="KAB7891306.1"/>
    <property type="molecule type" value="Genomic_DNA"/>
</dbReference>
<protein>
    <submittedName>
        <fullName evidence="3">Uncharacterized protein</fullName>
    </submittedName>
</protein>
<proteinExistence type="predicted"/>
<dbReference type="Proteomes" id="UP000472839">
    <property type="component" value="Unassembled WGS sequence"/>
</dbReference>
<feature type="region of interest" description="Disordered" evidence="1">
    <location>
        <begin position="266"/>
        <end position="291"/>
    </location>
</feature>
<dbReference type="RefSeq" id="WP_152279408.1">
    <property type="nucleotide sequence ID" value="NZ_WFKK01000001.1"/>
</dbReference>
<feature type="signal peptide" evidence="2">
    <location>
        <begin position="1"/>
        <end position="23"/>
    </location>
</feature>
<dbReference type="AlphaFoldDB" id="A0A6L4WW93"/>
<reference evidence="3 4" key="1">
    <citation type="submission" date="2019-10" db="EMBL/GenBank/DDBJ databases">
        <title>Poseidonibacter ostreae sp. nov., isolated from the gut of the Ostrea denselamellosa.</title>
        <authorList>
            <person name="Choi A."/>
        </authorList>
    </citation>
    <scope>NUCLEOTIDE SEQUENCE [LARGE SCALE GENOMIC DNA]</scope>
    <source>
        <strain evidence="3 4">SJOD-M-33</strain>
    </source>
</reference>
<sequence length="383" mass="42685">MRKNKLRLASSLLILTTLGFSNTQVYDVSTKSLSEEELEKQLGTEAIINNQDTSELVNDKRKSNTKTTSSYQLNNDNYEDISIYNYLVSYNQENNKKDFSLSAVKKKDSTNFLADNITAYNTKMEKEKEALAKALEANKTDDLLGQTVFMSGYCYTDNTVEIEQVQGYSVLDCTFDDNELNIDSSRMMAMFVPLTSRNALIAKPIYLQKNSKKLPIEKGVILTVDRTSMNVANFINDKKLKKLTADVIGQTGDVLLSNSVAYMEQKEASETTTSSTSTTSVSGTSTTSASETKAPDISTYLVTAGVQLFSTIIKGIGILMSEDKYPLFKVYKQSGFYVDFVVEIDSKNKKTLNYMNESYDTYNKNISIGEDVAEEALTLPVAE</sequence>
<evidence type="ECO:0000256" key="2">
    <source>
        <dbReference type="SAM" id="SignalP"/>
    </source>
</evidence>
<accession>A0A6L4WW93</accession>
<evidence type="ECO:0000256" key="1">
    <source>
        <dbReference type="SAM" id="MobiDB-lite"/>
    </source>
</evidence>
<evidence type="ECO:0000313" key="4">
    <source>
        <dbReference type="Proteomes" id="UP000472839"/>
    </source>
</evidence>
<evidence type="ECO:0000313" key="3">
    <source>
        <dbReference type="EMBL" id="KAB7891306.1"/>
    </source>
</evidence>
<gene>
    <name evidence="3" type="ORF">GBG19_00285</name>
</gene>
<comment type="caution">
    <text evidence="3">The sequence shown here is derived from an EMBL/GenBank/DDBJ whole genome shotgun (WGS) entry which is preliminary data.</text>
</comment>
<name>A0A6L4WW93_9BACT</name>
<organism evidence="3 4">
    <name type="scientific">Poseidonibacter ostreae</name>
    <dbReference type="NCBI Taxonomy" id="2654171"/>
    <lineage>
        <taxon>Bacteria</taxon>
        <taxon>Pseudomonadati</taxon>
        <taxon>Campylobacterota</taxon>
        <taxon>Epsilonproteobacteria</taxon>
        <taxon>Campylobacterales</taxon>
        <taxon>Arcobacteraceae</taxon>
        <taxon>Poseidonibacter</taxon>
    </lineage>
</organism>